<dbReference type="HAMAP" id="MF_03114">
    <property type="entry name" value="Get2"/>
    <property type="match status" value="1"/>
</dbReference>
<evidence type="ECO:0000256" key="2">
    <source>
        <dbReference type="ARBA" id="ARBA00022692"/>
    </source>
</evidence>
<dbReference type="FunCoup" id="A0A1E5RAY5">
    <property type="interactions" value="67"/>
</dbReference>
<gene>
    <name evidence="8" type="primary">GET2</name>
    <name evidence="11" type="ORF">AWRI3579_g2929</name>
</gene>
<proteinExistence type="inferred from homology"/>
<reference evidence="12" key="1">
    <citation type="journal article" date="2016" name="Genome Announc.">
        <title>Genome sequences of three species of Hanseniaspora isolated from spontaneous wine fermentations.</title>
        <authorList>
            <person name="Sternes P.R."/>
            <person name="Lee D."/>
            <person name="Kutyna D.R."/>
            <person name="Borneman A.R."/>
        </authorList>
    </citation>
    <scope>NUCLEOTIDE SEQUENCE [LARGE SCALE GENOMIC DNA]</scope>
    <source>
        <strain evidence="12">AWRI3579</strain>
    </source>
</reference>
<feature type="topological domain" description="Cytoplasmic" evidence="8">
    <location>
        <begin position="1"/>
        <end position="192"/>
    </location>
</feature>
<dbReference type="InterPro" id="IPR014802">
    <property type="entry name" value="GET2"/>
</dbReference>
<dbReference type="PANTHER" id="PTHR28263:SF1">
    <property type="entry name" value="GOLGI TO ER TRAFFIC PROTEIN 2"/>
    <property type="match status" value="1"/>
</dbReference>
<dbReference type="GO" id="GO:0043529">
    <property type="term" value="C:GET complex"/>
    <property type="evidence" value="ECO:0007669"/>
    <property type="project" value="UniProtKB-UniRule"/>
</dbReference>
<evidence type="ECO:0000256" key="7">
    <source>
        <dbReference type="ARBA" id="ARBA00023136"/>
    </source>
</evidence>
<feature type="region of interest" description="Disordered" evidence="9">
    <location>
        <begin position="110"/>
        <end position="133"/>
    </location>
</feature>
<dbReference type="PANTHER" id="PTHR28263">
    <property type="entry name" value="GOLGI TO ER TRAFFIC PROTEIN 2"/>
    <property type="match status" value="1"/>
</dbReference>
<dbReference type="STRING" id="56408.A0A1E5RAY5"/>
<evidence type="ECO:0000256" key="6">
    <source>
        <dbReference type="ARBA" id="ARBA00023034"/>
    </source>
</evidence>
<feature type="topological domain" description="Lumenal" evidence="8">
    <location>
        <begin position="325"/>
        <end position="329"/>
    </location>
</feature>
<keyword evidence="5 8" id="KW-1133">Transmembrane helix</keyword>
<dbReference type="Proteomes" id="UP000095728">
    <property type="component" value="Unassembled WGS sequence"/>
</dbReference>
<comment type="caution">
    <text evidence="11">The sequence shown here is derived from an EMBL/GenBank/DDBJ whole genome shotgun (WGS) entry which is preliminary data.</text>
</comment>
<feature type="region of interest" description="Disordered" evidence="9">
    <location>
        <begin position="1"/>
        <end position="66"/>
    </location>
</feature>
<feature type="transmembrane region" description="Helical" evidence="10">
    <location>
        <begin position="304"/>
        <end position="325"/>
    </location>
</feature>
<comment type="similarity">
    <text evidence="8">Belongs to the GET2 family.</text>
</comment>
<evidence type="ECO:0000256" key="10">
    <source>
        <dbReference type="SAM" id="Phobius"/>
    </source>
</evidence>
<name>A0A1E5RAY5_9ASCO</name>
<dbReference type="GO" id="GO:0006890">
    <property type="term" value="P:retrograde vesicle-mediated transport, Golgi to endoplasmic reticulum"/>
    <property type="evidence" value="ECO:0007669"/>
    <property type="project" value="TreeGrafter"/>
</dbReference>
<dbReference type="AlphaFoldDB" id="A0A1E5RAY5"/>
<dbReference type="Pfam" id="PF08690">
    <property type="entry name" value="GET2"/>
    <property type="match status" value="1"/>
</dbReference>
<comment type="subunit">
    <text evidence="8">Component of the Golgi to ER traffic (GET) complex, which is composed of GET1, GET2 and GET3. Within the complex, GET1 and GET2 form a heterotetramer which is stabilized by phosphatidylinositol binding and which binds to the GET3 homodimer.</text>
</comment>
<keyword evidence="2 8" id="KW-0812">Transmembrane</keyword>
<keyword evidence="7 8" id="KW-0472">Membrane</keyword>
<evidence type="ECO:0000256" key="4">
    <source>
        <dbReference type="ARBA" id="ARBA00022892"/>
    </source>
</evidence>
<evidence type="ECO:0000256" key="3">
    <source>
        <dbReference type="ARBA" id="ARBA00022824"/>
    </source>
</evidence>
<comment type="subcellular location">
    <subcellularLocation>
        <location evidence="8">Endoplasmic reticulum membrane</location>
        <topology evidence="8">Multi-pass membrane protein</topology>
    </subcellularLocation>
    <subcellularLocation>
        <location evidence="8">Golgi apparatus membrane</location>
        <topology evidence="8">Multi-pass membrane protein</topology>
    </subcellularLocation>
</comment>
<dbReference type="GO" id="GO:0000139">
    <property type="term" value="C:Golgi membrane"/>
    <property type="evidence" value="ECO:0007669"/>
    <property type="project" value="UniProtKB-SubCell"/>
</dbReference>
<feature type="transmembrane region" description="Helical" evidence="10">
    <location>
        <begin position="199"/>
        <end position="218"/>
    </location>
</feature>
<dbReference type="GO" id="GO:0005789">
    <property type="term" value="C:endoplasmic reticulum membrane"/>
    <property type="evidence" value="ECO:0007669"/>
    <property type="project" value="UniProtKB-SubCell"/>
</dbReference>
<accession>A0A1E5RAY5</accession>
<evidence type="ECO:0000256" key="9">
    <source>
        <dbReference type="SAM" id="MobiDB-lite"/>
    </source>
</evidence>
<dbReference type="OrthoDB" id="4097053at2759"/>
<feature type="transmembrane region" description="Helical" evidence="10">
    <location>
        <begin position="238"/>
        <end position="256"/>
    </location>
</feature>
<organism evidence="11 12">
    <name type="scientific">Hanseniaspora osmophila</name>
    <dbReference type="NCBI Taxonomy" id="56408"/>
    <lineage>
        <taxon>Eukaryota</taxon>
        <taxon>Fungi</taxon>
        <taxon>Dikarya</taxon>
        <taxon>Ascomycota</taxon>
        <taxon>Saccharomycotina</taxon>
        <taxon>Saccharomycetes</taxon>
        <taxon>Saccharomycodales</taxon>
        <taxon>Saccharomycodaceae</taxon>
        <taxon>Hanseniaspora</taxon>
    </lineage>
</organism>
<comment type="caution">
    <text evidence="8">Lacks conserved residue(s) required for the propagation of feature annotation.</text>
</comment>
<evidence type="ECO:0000256" key="5">
    <source>
        <dbReference type="ARBA" id="ARBA00022989"/>
    </source>
</evidence>
<dbReference type="EMBL" id="LPNM01000008">
    <property type="protein sequence ID" value="OEJ84059.1"/>
    <property type="molecule type" value="Genomic_DNA"/>
</dbReference>
<dbReference type="InParanoid" id="A0A1E5RAY5"/>
<sequence length="329" mass="36057">MSAELSAAEKQKILRERRKQKFAKVGGSGRLNKIVGKSDSLLSTESPLDQKASLKTSSSGDNSASTTEMEQLINNVHNTPKTSNSTKNEPEIDPALKAQLDIFKQFAQQQQQEEQFAGAPGLNGSATGAGAGASGLPEMPDLFSQLAKGFPGADGTGAGSGADIFGGANPFMDAAPMVPPEVVQYHTSTLNQFKARNTFIKWVFILLPYMYFVTHPEFLATLSTENTFLIQLFSKNNFFTVLTTLEIISISLYYQFKQKLSKKTKVTATSESKILGLLKMIPEGIIPIRNLHGKVNLVFQYLDVFNLFVVDLCFCLIVMGIMTYVHNLH</sequence>
<evidence type="ECO:0000256" key="1">
    <source>
        <dbReference type="ARBA" id="ARBA00022448"/>
    </source>
</evidence>
<keyword evidence="1 8" id="KW-0813">Transport</keyword>
<evidence type="ECO:0000313" key="12">
    <source>
        <dbReference type="Proteomes" id="UP000095728"/>
    </source>
</evidence>
<keyword evidence="4 8" id="KW-0931">ER-Golgi transport</keyword>
<feature type="compositionally biased region" description="Polar residues" evidence="9">
    <location>
        <begin position="40"/>
        <end position="66"/>
    </location>
</feature>
<dbReference type="GO" id="GO:0045048">
    <property type="term" value="P:protein insertion into ER membrane"/>
    <property type="evidence" value="ECO:0007669"/>
    <property type="project" value="UniProtKB-UniRule"/>
</dbReference>
<keyword evidence="6 8" id="KW-0333">Golgi apparatus</keyword>
<protein>
    <recommendedName>
        <fullName evidence="8">Golgi to ER traffic protein 2</fullName>
    </recommendedName>
</protein>
<dbReference type="InterPro" id="IPR028143">
    <property type="entry name" value="Get2/sif1"/>
</dbReference>
<comment type="function">
    <text evidence="8">Required for the post-translational delivery of tail-anchored (TA) proteins to the endoplasmic reticulum. Together with GET1, acts as a membrane receptor for soluble GET3, which recognizes and selectively binds the transmembrane domain of TA proteins in the cytosol. The GET complex cooperates with the HDEL receptor ERD2 to mediate the ATP-dependent retrieval of resident ER proteins that contain a C-terminal H-D-E-L retention signal from the Golgi to the ER.</text>
</comment>
<evidence type="ECO:0000256" key="8">
    <source>
        <dbReference type="HAMAP-Rule" id="MF_03114"/>
    </source>
</evidence>
<evidence type="ECO:0000313" key="11">
    <source>
        <dbReference type="EMBL" id="OEJ84059.1"/>
    </source>
</evidence>
<keyword evidence="12" id="KW-1185">Reference proteome</keyword>
<keyword evidence="3 8" id="KW-0256">Endoplasmic reticulum</keyword>